<dbReference type="EMBL" id="WHJG01000005">
    <property type="protein sequence ID" value="NHZ79120.1"/>
    <property type="molecule type" value="Genomic_DNA"/>
</dbReference>
<evidence type="ECO:0000313" key="1">
    <source>
        <dbReference type="EMBL" id="NHZ79120.1"/>
    </source>
</evidence>
<dbReference type="Pfam" id="PF14357">
    <property type="entry name" value="DUF4404"/>
    <property type="match status" value="2"/>
</dbReference>
<protein>
    <submittedName>
        <fullName evidence="1">DUF4404 family protein</fullName>
    </submittedName>
</protein>
<sequence length="124" mass="13280">MLNDDTANLKSHLKTLHASLAQTDQVDEELQGLLMQLDGDIQALLDKRASAALAAISEDALAEQAEASATAHDPAAYLPAEPADTTTYGLAERTQEITAKFAAEHPRLEPALRELGRMLSNMGI</sequence>
<evidence type="ECO:0000313" key="2">
    <source>
        <dbReference type="Proteomes" id="UP000621455"/>
    </source>
</evidence>
<dbReference type="RefSeq" id="WP_167086084.1">
    <property type="nucleotide sequence ID" value="NZ_WHJG01000005.1"/>
</dbReference>
<organism evidence="1 2">
    <name type="scientific">Massilia frigida</name>
    <dbReference type="NCBI Taxonomy" id="2609281"/>
    <lineage>
        <taxon>Bacteria</taxon>
        <taxon>Pseudomonadati</taxon>
        <taxon>Pseudomonadota</taxon>
        <taxon>Betaproteobacteria</taxon>
        <taxon>Burkholderiales</taxon>
        <taxon>Oxalobacteraceae</taxon>
        <taxon>Telluria group</taxon>
        <taxon>Massilia</taxon>
    </lineage>
</organism>
<comment type="caution">
    <text evidence="1">The sequence shown here is derived from an EMBL/GenBank/DDBJ whole genome shotgun (WGS) entry which is preliminary data.</text>
</comment>
<gene>
    <name evidence="1" type="ORF">F2P44_07490</name>
</gene>
<dbReference type="Proteomes" id="UP000621455">
    <property type="component" value="Unassembled WGS sequence"/>
</dbReference>
<reference evidence="1 2" key="1">
    <citation type="submission" date="2019-10" db="EMBL/GenBank/DDBJ databases">
        <title>Taxonomy of Antarctic Massilia spp.: description of Massilia rubra sp. nov., Massilia aquatica sp. nov., Massilia mucilaginosa sp. nov., Massilia frigida sp. nov. isolated from streams, lakes and regoliths.</title>
        <authorList>
            <person name="Holochova P."/>
            <person name="Sedlacek I."/>
            <person name="Kralova S."/>
            <person name="Maslanova I."/>
            <person name="Busse H.-J."/>
            <person name="Stankova E."/>
            <person name="Vrbovska V."/>
            <person name="Kovarovic V."/>
            <person name="Bartak M."/>
            <person name="Svec P."/>
            <person name="Pantucek R."/>
        </authorList>
    </citation>
    <scope>NUCLEOTIDE SEQUENCE [LARGE SCALE GENOMIC DNA]</scope>
    <source>
        <strain evidence="1 2">CCM 8695</strain>
    </source>
</reference>
<name>A0ABX0NF72_9BURK</name>
<dbReference type="InterPro" id="IPR025516">
    <property type="entry name" value="DUF4404"/>
</dbReference>
<accession>A0ABX0NF72</accession>
<proteinExistence type="predicted"/>
<keyword evidence="2" id="KW-1185">Reference proteome</keyword>